<dbReference type="InterPro" id="IPR016181">
    <property type="entry name" value="Acyl_CoA_acyltransferase"/>
</dbReference>
<dbReference type="CDD" id="cd04301">
    <property type="entry name" value="NAT_SF"/>
    <property type="match status" value="1"/>
</dbReference>
<dbReference type="Pfam" id="PF00583">
    <property type="entry name" value="Acetyltransf_1"/>
    <property type="match status" value="1"/>
</dbReference>
<reference evidence="3 5" key="2">
    <citation type="submission" date="2019-11" db="EMBL/GenBank/DDBJ databases">
        <title>Draft genome sequences of five Paenibacillus species of dairy origin.</title>
        <authorList>
            <person name="Olajide A.M."/>
            <person name="Chen S."/>
            <person name="Lapointe G."/>
        </authorList>
    </citation>
    <scope>NUCLEOTIDE SEQUENCE [LARGE SCALE GENOMIC DNA]</scope>
    <source>
        <strain evidence="3 5">3CT49</strain>
    </source>
</reference>
<reference evidence="2 4" key="1">
    <citation type="submission" date="2014-04" db="EMBL/GenBank/DDBJ databases">
        <authorList>
            <person name="Bishop-Lilly K.A."/>
            <person name="Broomall S.M."/>
            <person name="Chain P.S."/>
            <person name="Chertkov O."/>
            <person name="Coyne S.R."/>
            <person name="Daligault H.E."/>
            <person name="Davenport K.W."/>
            <person name="Erkkila T."/>
            <person name="Frey K.G."/>
            <person name="Gibbons H.S."/>
            <person name="Gu W."/>
            <person name="Jaissle J."/>
            <person name="Johnson S.L."/>
            <person name="Koroleva G.I."/>
            <person name="Ladner J.T."/>
            <person name="Lo C.-C."/>
            <person name="Minogue T.D."/>
            <person name="Munk C."/>
            <person name="Palacios G.F."/>
            <person name="Redden C.L."/>
            <person name="Rosenzweig C.N."/>
            <person name="Scholz M.B."/>
            <person name="Teshima H."/>
            <person name="Xu Y."/>
        </authorList>
    </citation>
    <scope>NUCLEOTIDE SEQUENCE [LARGE SCALE GENOMIC DNA]</scope>
    <source>
        <strain evidence="2 4">8244</strain>
    </source>
</reference>
<keyword evidence="4" id="KW-1185">Reference proteome</keyword>
<organism evidence="2 4">
    <name type="scientific">Paenibacillus macerans</name>
    <name type="common">Bacillus macerans</name>
    <dbReference type="NCBI Taxonomy" id="44252"/>
    <lineage>
        <taxon>Bacteria</taxon>
        <taxon>Bacillati</taxon>
        <taxon>Bacillota</taxon>
        <taxon>Bacilli</taxon>
        <taxon>Bacillales</taxon>
        <taxon>Paenibacillaceae</taxon>
        <taxon>Paenibacillus</taxon>
    </lineage>
</organism>
<dbReference type="Proteomes" id="UP000442469">
    <property type="component" value="Unassembled WGS sequence"/>
</dbReference>
<evidence type="ECO:0000313" key="4">
    <source>
        <dbReference type="Proteomes" id="UP000029278"/>
    </source>
</evidence>
<dbReference type="InterPro" id="IPR000182">
    <property type="entry name" value="GNAT_dom"/>
</dbReference>
<dbReference type="STRING" id="44252.DJ90_4850"/>
<evidence type="ECO:0000259" key="1">
    <source>
        <dbReference type="Pfam" id="PF00583"/>
    </source>
</evidence>
<dbReference type="EMBL" id="JMQA01000052">
    <property type="protein sequence ID" value="KFM93506.1"/>
    <property type="molecule type" value="Genomic_DNA"/>
</dbReference>
<dbReference type="HOGENOM" id="CLU_1473820_0_0_9"/>
<dbReference type="OrthoDB" id="2843259at2"/>
<comment type="caution">
    <text evidence="2">The sequence shown here is derived from an EMBL/GenBank/DDBJ whole genome shotgun (WGS) entry which is preliminary data.</text>
</comment>
<dbReference type="EMBL" id="WNZZ01000004">
    <property type="protein sequence ID" value="MUG22252.1"/>
    <property type="molecule type" value="Genomic_DNA"/>
</dbReference>
<keyword evidence="3" id="KW-0808">Transferase</keyword>
<dbReference type="Proteomes" id="UP000029278">
    <property type="component" value="Unassembled WGS sequence"/>
</dbReference>
<dbReference type="GO" id="GO:0016747">
    <property type="term" value="F:acyltransferase activity, transferring groups other than amino-acyl groups"/>
    <property type="evidence" value="ECO:0007669"/>
    <property type="project" value="InterPro"/>
</dbReference>
<sequence length="183" mass="20863">MYKLVTTLQEEALFHTIWTEVWMEKGFGLEFASQILGRCLVYDEDGVPIGTAEIKPYDPAKDQGLNRLVAFAEHPAILAEPEYTAEVDKVALLKEHRGKNLNRLLSSIVLFARDHHIRHYVTLLDPILSRALKISFHVPMSKVGTSFFYKGANVIPAIIHVAEIYENKPRFDWYLDTLPLLTA</sequence>
<dbReference type="Gene3D" id="3.40.630.30">
    <property type="match status" value="1"/>
</dbReference>
<proteinExistence type="predicted"/>
<dbReference type="GeneID" id="77010205"/>
<feature type="domain" description="N-acetyltransferase" evidence="1">
    <location>
        <begin position="13"/>
        <end position="119"/>
    </location>
</feature>
<dbReference type="RefSeq" id="WP_036627065.1">
    <property type="nucleotide sequence ID" value="NZ_BGML01000020.1"/>
</dbReference>
<dbReference type="AlphaFoldDB" id="A0A090Y5N7"/>
<evidence type="ECO:0000313" key="3">
    <source>
        <dbReference type="EMBL" id="MUG22252.1"/>
    </source>
</evidence>
<dbReference type="PATRIC" id="fig|44252.3.peg.6040"/>
<evidence type="ECO:0000313" key="5">
    <source>
        <dbReference type="Proteomes" id="UP000442469"/>
    </source>
</evidence>
<dbReference type="SUPFAM" id="SSF55729">
    <property type="entry name" value="Acyl-CoA N-acyltransferases (Nat)"/>
    <property type="match status" value="1"/>
</dbReference>
<name>A0A090Y5N7_PAEMA</name>
<gene>
    <name evidence="2" type="ORF">DJ90_4850</name>
    <name evidence="3" type="ORF">GNQ08_07430</name>
</gene>
<evidence type="ECO:0000313" key="2">
    <source>
        <dbReference type="EMBL" id="KFM93506.1"/>
    </source>
</evidence>
<protein>
    <submittedName>
        <fullName evidence="3">GNAT family N-acetyltransferase</fullName>
    </submittedName>
</protein>
<accession>A0A090Y5N7</accession>